<evidence type="ECO:0000313" key="1">
    <source>
        <dbReference type="EMBL" id="KAK9736997.1"/>
    </source>
</evidence>
<sequence>MSKCQKESFVRDVHIVLNEAIRTKLTVGKLILDQVTLTISSEGIQVTAPTIFKHQNTDREQKEENIDVLRKTFAVFVANIDDELSDRYLLEKIAIQERPKKPTSSADNMQVMGAERG</sequence>
<dbReference type="Proteomes" id="UP001458880">
    <property type="component" value="Unassembled WGS sequence"/>
</dbReference>
<protein>
    <submittedName>
        <fullName evidence="1">Uncharacterized protein</fullName>
    </submittedName>
</protein>
<reference evidence="1 2" key="1">
    <citation type="journal article" date="2024" name="BMC Genomics">
        <title>De novo assembly and annotation of Popillia japonica's genome with initial clues to its potential as an invasive pest.</title>
        <authorList>
            <person name="Cucini C."/>
            <person name="Boschi S."/>
            <person name="Funari R."/>
            <person name="Cardaioli E."/>
            <person name="Iannotti N."/>
            <person name="Marturano G."/>
            <person name="Paoli F."/>
            <person name="Bruttini M."/>
            <person name="Carapelli A."/>
            <person name="Frati F."/>
            <person name="Nardi F."/>
        </authorList>
    </citation>
    <scope>NUCLEOTIDE SEQUENCE [LARGE SCALE GENOMIC DNA]</scope>
    <source>
        <strain evidence="1">DMR45628</strain>
    </source>
</reference>
<evidence type="ECO:0000313" key="2">
    <source>
        <dbReference type="Proteomes" id="UP001458880"/>
    </source>
</evidence>
<accession>A0AAW1LRN8</accession>
<dbReference type="EMBL" id="JASPKY010000106">
    <property type="protein sequence ID" value="KAK9736997.1"/>
    <property type="molecule type" value="Genomic_DNA"/>
</dbReference>
<organism evidence="1 2">
    <name type="scientific">Popillia japonica</name>
    <name type="common">Japanese beetle</name>
    <dbReference type="NCBI Taxonomy" id="7064"/>
    <lineage>
        <taxon>Eukaryota</taxon>
        <taxon>Metazoa</taxon>
        <taxon>Ecdysozoa</taxon>
        <taxon>Arthropoda</taxon>
        <taxon>Hexapoda</taxon>
        <taxon>Insecta</taxon>
        <taxon>Pterygota</taxon>
        <taxon>Neoptera</taxon>
        <taxon>Endopterygota</taxon>
        <taxon>Coleoptera</taxon>
        <taxon>Polyphaga</taxon>
        <taxon>Scarabaeiformia</taxon>
        <taxon>Scarabaeidae</taxon>
        <taxon>Rutelinae</taxon>
        <taxon>Popillia</taxon>
    </lineage>
</organism>
<proteinExistence type="predicted"/>
<name>A0AAW1LRN8_POPJA</name>
<dbReference type="AlphaFoldDB" id="A0AAW1LRN8"/>
<keyword evidence="2" id="KW-1185">Reference proteome</keyword>
<comment type="caution">
    <text evidence="1">The sequence shown here is derived from an EMBL/GenBank/DDBJ whole genome shotgun (WGS) entry which is preliminary data.</text>
</comment>
<gene>
    <name evidence="1" type="ORF">QE152_g11070</name>
</gene>